<dbReference type="STRING" id="106549.A0A540M7X9"/>
<dbReference type="PANTHER" id="PTHR36531:SF6">
    <property type="entry name" value="DNA REPLICATION ATP-DEPENDENT HELICASE_NUCLEASE DNA2"/>
    <property type="match status" value="1"/>
</dbReference>
<dbReference type="InterPro" id="IPR011604">
    <property type="entry name" value="PDDEXK-like_dom_sf"/>
</dbReference>
<keyword evidence="3" id="KW-0540">Nuclease</keyword>
<comment type="caution">
    <text evidence="13">The sequence shown here is derived from an EMBL/GenBank/DDBJ whole genome shotgun (WGS) entry which is preliminary data.</text>
</comment>
<evidence type="ECO:0000313" key="14">
    <source>
        <dbReference type="Proteomes" id="UP000315295"/>
    </source>
</evidence>
<evidence type="ECO:0000256" key="8">
    <source>
        <dbReference type="ARBA" id="ARBA00022840"/>
    </source>
</evidence>
<dbReference type="GO" id="GO:0016787">
    <property type="term" value="F:hydrolase activity"/>
    <property type="evidence" value="ECO:0007669"/>
    <property type="project" value="UniProtKB-KW"/>
</dbReference>
<evidence type="ECO:0000256" key="10">
    <source>
        <dbReference type="ARBA" id="ARBA00023014"/>
    </source>
</evidence>
<evidence type="ECO:0000256" key="7">
    <source>
        <dbReference type="ARBA" id="ARBA00022806"/>
    </source>
</evidence>
<evidence type="ECO:0000256" key="1">
    <source>
        <dbReference type="ARBA" id="ARBA00001966"/>
    </source>
</evidence>
<feature type="region of interest" description="Disordered" evidence="11">
    <location>
        <begin position="1"/>
        <end position="60"/>
    </location>
</feature>
<evidence type="ECO:0000256" key="2">
    <source>
        <dbReference type="ARBA" id="ARBA00007913"/>
    </source>
</evidence>
<evidence type="ECO:0000259" key="12">
    <source>
        <dbReference type="Pfam" id="PF08696"/>
    </source>
</evidence>
<dbReference type="GO" id="GO:0046872">
    <property type="term" value="F:metal ion binding"/>
    <property type="evidence" value="ECO:0007669"/>
    <property type="project" value="UniProtKB-KW"/>
</dbReference>
<dbReference type="Proteomes" id="UP000315295">
    <property type="component" value="Unassembled WGS sequence"/>
</dbReference>
<keyword evidence="9" id="KW-0408">Iron</keyword>
<evidence type="ECO:0000256" key="9">
    <source>
        <dbReference type="ARBA" id="ARBA00023004"/>
    </source>
</evidence>
<keyword evidence="7" id="KW-0347">Helicase</keyword>
<keyword evidence="4" id="KW-0479">Metal-binding</keyword>
<dbReference type="Pfam" id="PF08696">
    <property type="entry name" value="Dna2"/>
    <property type="match status" value="1"/>
</dbReference>
<keyword evidence="6" id="KW-0378">Hydrolase</keyword>
<accession>A0A540M7X9</accession>
<dbReference type="Gene3D" id="3.90.320.10">
    <property type="match status" value="1"/>
</dbReference>
<dbReference type="GO" id="GO:0005524">
    <property type="term" value="F:ATP binding"/>
    <property type="evidence" value="ECO:0007669"/>
    <property type="project" value="UniProtKB-KW"/>
</dbReference>
<proteinExistence type="inferred from homology"/>
<dbReference type="GO" id="GO:0004518">
    <property type="term" value="F:nuclease activity"/>
    <property type="evidence" value="ECO:0007669"/>
    <property type="project" value="UniProtKB-KW"/>
</dbReference>
<feature type="domain" description="DNA replication factor Dna2 N-terminal" evidence="12">
    <location>
        <begin position="315"/>
        <end position="501"/>
    </location>
</feature>
<protein>
    <recommendedName>
        <fullName evidence="12">DNA replication factor Dna2 N-terminal domain-containing protein</fullName>
    </recommendedName>
</protein>
<evidence type="ECO:0000256" key="11">
    <source>
        <dbReference type="SAM" id="MobiDB-lite"/>
    </source>
</evidence>
<dbReference type="GO" id="GO:0004386">
    <property type="term" value="F:helicase activity"/>
    <property type="evidence" value="ECO:0007669"/>
    <property type="project" value="UniProtKB-KW"/>
</dbReference>
<keyword evidence="14" id="KW-1185">Reference proteome</keyword>
<dbReference type="PANTHER" id="PTHR36531">
    <property type="entry name" value="CRISPR-ASSOCIATED EXONUCLEASE CAS4"/>
    <property type="match status" value="1"/>
</dbReference>
<keyword evidence="10" id="KW-0411">Iron-sulfur</keyword>
<comment type="cofactor">
    <cofactor evidence="1">
        <name>[4Fe-4S] cluster</name>
        <dbReference type="ChEBI" id="CHEBI:49883"/>
    </cofactor>
</comment>
<gene>
    <name evidence="13" type="ORF">C1H46_019564</name>
</gene>
<keyword evidence="5" id="KW-0547">Nucleotide-binding</keyword>
<evidence type="ECO:0000256" key="6">
    <source>
        <dbReference type="ARBA" id="ARBA00022801"/>
    </source>
</evidence>
<dbReference type="InterPro" id="IPR051827">
    <property type="entry name" value="Cas4_exonuclease"/>
</dbReference>
<sequence length="591" mass="65595">MAPRKKPIFSNKTSSKKSNSKAQPQASKFGIQHFFERHTQNSQKPNNVAASAPPQNPKPLAAAFSSTVATEQLVPEIRKPAQIDGGNPVLVSVNDEVRSNSKLGNKNSMLQYTPPENLMAARVGGDKENVDGEASPEISKSKSIKRFNFSPGMLIKQSQDDGGDVVKWRTSPFEAVMVEKRLPSPTLNTSDRSLASLNRLANGVACNGVSDQMGLRQHKKALLELLDKVEDVISIEDSVSRDVEESPFQVEDKKGKRMLVSLDNTVKRAETALTETVTRKSSYCSFLVLEVSEKSGDADSSGDQCLFKVIWLLNEQSGEESSVYLLDEWFYSVIAPGDTVNVIGEFDNQGQCQVDRHNNFIIVYPDVLVFGTRVIASFVCPRRTVLDERLKSNEHSTAALSGTAGLMKEIPAVTFLEERTRVVLQKHLENLYACGGNKNDMYKTLIEAVPKILNWVNLFKNSQNSKAPVDFGSDNGVIDIEEMAWAPKYGLKGQIDASVRVKVESSNGESHEKVMPLEFKSGKSSMEHSAQVILYTLLMSDRGTRPFYKSILISFEITLFHLLCDSCIQVPEACRYWSPMLSAFSIQIRHR</sequence>
<name>A0A540M7X9_MALBA</name>
<evidence type="ECO:0000256" key="4">
    <source>
        <dbReference type="ARBA" id="ARBA00022723"/>
    </source>
</evidence>
<keyword evidence="8" id="KW-0067">ATP-binding</keyword>
<reference evidence="13 14" key="1">
    <citation type="journal article" date="2019" name="G3 (Bethesda)">
        <title>Sequencing of a Wild Apple (Malus baccata) Genome Unravels the Differences Between Cultivated and Wild Apple Species Regarding Disease Resistance and Cold Tolerance.</title>
        <authorList>
            <person name="Chen X."/>
        </authorList>
    </citation>
    <scope>NUCLEOTIDE SEQUENCE [LARGE SCALE GENOMIC DNA]</scope>
    <source>
        <strain evidence="14">cv. Shandingzi</strain>
        <tissue evidence="13">Leaves</tissue>
    </source>
</reference>
<comment type="similarity">
    <text evidence="2">Belongs to the DNA2/NAM7 helicase family.</text>
</comment>
<dbReference type="AlphaFoldDB" id="A0A540M7X9"/>
<evidence type="ECO:0000313" key="13">
    <source>
        <dbReference type="EMBL" id="TQD94864.1"/>
    </source>
</evidence>
<feature type="compositionally biased region" description="Polar residues" evidence="11">
    <location>
        <begin position="40"/>
        <end position="49"/>
    </location>
</feature>
<dbReference type="InterPro" id="IPR014808">
    <property type="entry name" value="DNA_replication_fac_Dna2_N"/>
</dbReference>
<organism evidence="13 14">
    <name type="scientific">Malus baccata</name>
    <name type="common">Siberian crab apple</name>
    <name type="synonym">Pyrus baccata</name>
    <dbReference type="NCBI Taxonomy" id="106549"/>
    <lineage>
        <taxon>Eukaryota</taxon>
        <taxon>Viridiplantae</taxon>
        <taxon>Streptophyta</taxon>
        <taxon>Embryophyta</taxon>
        <taxon>Tracheophyta</taxon>
        <taxon>Spermatophyta</taxon>
        <taxon>Magnoliopsida</taxon>
        <taxon>eudicotyledons</taxon>
        <taxon>Gunneridae</taxon>
        <taxon>Pentapetalae</taxon>
        <taxon>rosids</taxon>
        <taxon>fabids</taxon>
        <taxon>Rosales</taxon>
        <taxon>Rosaceae</taxon>
        <taxon>Amygdaloideae</taxon>
        <taxon>Maleae</taxon>
        <taxon>Malus</taxon>
    </lineage>
</organism>
<dbReference type="GO" id="GO:0051536">
    <property type="term" value="F:iron-sulfur cluster binding"/>
    <property type="evidence" value="ECO:0007669"/>
    <property type="project" value="UniProtKB-KW"/>
</dbReference>
<dbReference type="EMBL" id="VIEB01000334">
    <property type="protein sequence ID" value="TQD94864.1"/>
    <property type="molecule type" value="Genomic_DNA"/>
</dbReference>
<evidence type="ECO:0000256" key="5">
    <source>
        <dbReference type="ARBA" id="ARBA00022741"/>
    </source>
</evidence>
<evidence type="ECO:0000256" key="3">
    <source>
        <dbReference type="ARBA" id="ARBA00022722"/>
    </source>
</evidence>